<sequence length="136" mass="13809">MGPEFNAILADAKPRMAQLKAMSADIDAQIHAIIAAATPGVGLSDDDNAKVQQLGQKQRDILTTHQKLTLISAAALDDSATLQNLTAALTGAVAVLKSEIAAIAAVSAHCAEIGAVCTGLDDIIAKLTALIGPKTA</sequence>
<evidence type="ECO:0000313" key="1">
    <source>
        <dbReference type="EMBL" id="GAA0571670.1"/>
    </source>
</evidence>
<organism evidence="1 2">
    <name type="scientific">Rhizomicrobium electricum</name>
    <dbReference type="NCBI Taxonomy" id="480070"/>
    <lineage>
        <taxon>Bacteria</taxon>
        <taxon>Pseudomonadati</taxon>
        <taxon>Pseudomonadota</taxon>
        <taxon>Alphaproteobacteria</taxon>
        <taxon>Micropepsales</taxon>
        <taxon>Micropepsaceae</taxon>
        <taxon>Rhizomicrobium</taxon>
    </lineage>
</organism>
<dbReference type="EMBL" id="BAAADD010000005">
    <property type="protein sequence ID" value="GAA0571670.1"/>
    <property type="molecule type" value="Genomic_DNA"/>
</dbReference>
<evidence type="ECO:0000313" key="2">
    <source>
        <dbReference type="Proteomes" id="UP001499951"/>
    </source>
</evidence>
<reference evidence="2" key="1">
    <citation type="journal article" date="2019" name="Int. J. Syst. Evol. Microbiol.">
        <title>The Global Catalogue of Microorganisms (GCM) 10K type strain sequencing project: providing services to taxonomists for standard genome sequencing and annotation.</title>
        <authorList>
            <consortium name="The Broad Institute Genomics Platform"/>
            <consortium name="The Broad Institute Genome Sequencing Center for Infectious Disease"/>
            <person name="Wu L."/>
            <person name="Ma J."/>
        </authorList>
    </citation>
    <scope>NUCLEOTIDE SEQUENCE [LARGE SCALE GENOMIC DNA]</scope>
    <source>
        <strain evidence="2">JCM 15089</strain>
    </source>
</reference>
<keyword evidence="2" id="KW-1185">Reference proteome</keyword>
<comment type="caution">
    <text evidence="1">The sequence shown here is derived from an EMBL/GenBank/DDBJ whole genome shotgun (WGS) entry which is preliminary data.</text>
</comment>
<accession>A0ABP3PNW6</accession>
<gene>
    <name evidence="1" type="ORF">GCM10008942_20460</name>
</gene>
<name>A0ABP3PNW6_9PROT</name>
<protein>
    <submittedName>
        <fullName evidence="1">Uncharacterized protein</fullName>
    </submittedName>
</protein>
<dbReference type="RefSeq" id="WP_166934183.1">
    <property type="nucleotide sequence ID" value="NZ_BAAADD010000005.1"/>
</dbReference>
<proteinExistence type="predicted"/>
<dbReference type="Proteomes" id="UP001499951">
    <property type="component" value="Unassembled WGS sequence"/>
</dbReference>